<name>A0A1S1U303_9BURK</name>
<dbReference type="AlphaFoldDB" id="A0A1S1U303"/>
<sequence>MEAPETINISRFPVLSTTREWLAQHLLGVIAHGEKTALFFANTNFIVKNRFVLEADPSRRYLIVNDGVGMDIAARLMQGRRFTANLNGTDFTPYLFEQSAQPLRVFMLGAQPDVLAKAVTHVRTVLGQDVVGSCDGHAGIGSAPDLVQQINATRAQVVLVAMGNPIQERWILAHQDALDANVLVGVGALFDFWSGGKRRAPAFVQRIHMEWFYRLLQEPRRLLRRYTWDILVFLRECARYR</sequence>
<keyword evidence="1" id="KW-0328">Glycosyltransferase</keyword>
<gene>
    <name evidence="3" type="ORF">AKG95_21125</name>
</gene>
<dbReference type="NCBIfam" id="TIGR00696">
    <property type="entry name" value="wecG_tagA_cpsF"/>
    <property type="match status" value="1"/>
</dbReference>
<comment type="caution">
    <text evidence="3">The sequence shown here is derived from an EMBL/GenBank/DDBJ whole genome shotgun (WGS) entry which is preliminary data.</text>
</comment>
<evidence type="ECO:0000256" key="1">
    <source>
        <dbReference type="ARBA" id="ARBA00022676"/>
    </source>
</evidence>
<evidence type="ECO:0000256" key="2">
    <source>
        <dbReference type="ARBA" id="ARBA00022679"/>
    </source>
</evidence>
<dbReference type="RefSeq" id="WP_071078892.1">
    <property type="nucleotide sequence ID" value="NZ_LFKP01000011.1"/>
</dbReference>
<dbReference type="Pfam" id="PF03808">
    <property type="entry name" value="Glyco_tran_WecG"/>
    <property type="match status" value="1"/>
</dbReference>
<dbReference type="EMBL" id="LFKP01000011">
    <property type="protein sequence ID" value="OHV94822.1"/>
    <property type="molecule type" value="Genomic_DNA"/>
</dbReference>
<reference evidence="3 4" key="1">
    <citation type="submission" date="2015-06" db="EMBL/GenBank/DDBJ databases">
        <title>Draft genome sequencing of a biphenyl-degrading bacterium, Janthinobacterium lividum MEG1.</title>
        <authorList>
            <person name="Shimodaira J."/>
            <person name="Hatta T."/>
        </authorList>
    </citation>
    <scope>NUCLEOTIDE SEQUENCE [LARGE SCALE GENOMIC DNA]</scope>
    <source>
        <strain evidence="3 4">MEG1</strain>
    </source>
</reference>
<proteinExistence type="predicted"/>
<dbReference type="PANTHER" id="PTHR34136">
    <property type="match status" value="1"/>
</dbReference>
<evidence type="ECO:0000313" key="3">
    <source>
        <dbReference type="EMBL" id="OHV94822.1"/>
    </source>
</evidence>
<dbReference type="CDD" id="cd06533">
    <property type="entry name" value="Glyco_transf_WecG_TagA"/>
    <property type="match status" value="1"/>
</dbReference>
<organism evidence="3 4">
    <name type="scientific">Janthinobacterium lividum</name>
    <dbReference type="NCBI Taxonomy" id="29581"/>
    <lineage>
        <taxon>Bacteria</taxon>
        <taxon>Pseudomonadati</taxon>
        <taxon>Pseudomonadota</taxon>
        <taxon>Betaproteobacteria</taxon>
        <taxon>Burkholderiales</taxon>
        <taxon>Oxalobacteraceae</taxon>
        <taxon>Janthinobacterium</taxon>
    </lineage>
</organism>
<dbReference type="InterPro" id="IPR004629">
    <property type="entry name" value="WecG_TagA_CpsF"/>
</dbReference>
<accession>A0A1S1U303</accession>
<dbReference type="GO" id="GO:0016758">
    <property type="term" value="F:hexosyltransferase activity"/>
    <property type="evidence" value="ECO:0007669"/>
    <property type="project" value="TreeGrafter"/>
</dbReference>
<dbReference type="PANTHER" id="PTHR34136:SF1">
    <property type="entry name" value="UDP-N-ACETYL-D-MANNOSAMINURONIC ACID TRANSFERASE"/>
    <property type="match status" value="1"/>
</dbReference>
<dbReference type="Proteomes" id="UP000179840">
    <property type="component" value="Unassembled WGS sequence"/>
</dbReference>
<protein>
    <submittedName>
        <fullName evidence="3">Polysaccharide biosynthesis protein GumM</fullName>
    </submittedName>
</protein>
<keyword evidence="2" id="KW-0808">Transferase</keyword>
<evidence type="ECO:0000313" key="4">
    <source>
        <dbReference type="Proteomes" id="UP000179840"/>
    </source>
</evidence>